<dbReference type="Pfam" id="PF13847">
    <property type="entry name" value="Methyltransf_31"/>
    <property type="match status" value="1"/>
</dbReference>
<evidence type="ECO:0000259" key="1">
    <source>
        <dbReference type="Pfam" id="PF13847"/>
    </source>
</evidence>
<reference evidence="2 3" key="1">
    <citation type="journal article" date="2016" name="Nat. Commun.">
        <title>Thousands of microbial genomes shed light on interconnected biogeochemical processes in an aquifer system.</title>
        <authorList>
            <person name="Anantharaman K."/>
            <person name="Brown C.T."/>
            <person name="Hug L.A."/>
            <person name="Sharon I."/>
            <person name="Castelle C.J."/>
            <person name="Probst A.J."/>
            <person name="Thomas B.C."/>
            <person name="Singh A."/>
            <person name="Wilkins M.J."/>
            <person name="Karaoz U."/>
            <person name="Brodie E.L."/>
            <person name="Williams K.H."/>
            <person name="Hubbard S.S."/>
            <person name="Banfield J.F."/>
        </authorList>
    </citation>
    <scope>NUCLEOTIDE SEQUENCE [LARGE SCALE GENOMIC DNA]</scope>
</reference>
<sequence length="189" mass="20378">MELVLDQQKSNPSSIFLNPVGSVKDFGLDLGMHVADFGAGAGHFTKAIANAVGGSGVVSAVDIKRSSLEVIDGIKKIDGLFQIRTVQGNLEQKGGSKLEDNSQDLVLCSNILHQVNNLSVILEEAHRVLKPKGSLVVIDWFEKAILGPLSRISQEDIDKLATSVGFKKNREIDAGGLHYGMVFKKNNKI</sequence>
<dbReference type="InterPro" id="IPR029063">
    <property type="entry name" value="SAM-dependent_MTases_sf"/>
</dbReference>
<dbReference type="InterPro" id="IPR025714">
    <property type="entry name" value="Methyltranfer_dom"/>
</dbReference>
<dbReference type="Gene3D" id="3.40.50.150">
    <property type="entry name" value="Vaccinia Virus protein VP39"/>
    <property type="match status" value="1"/>
</dbReference>
<proteinExistence type="predicted"/>
<dbReference type="Proteomes" id="UP000176770">
    <property type="component" value="Unassembled WGS sequence"/>
</dbReference>
<organism evidence="2 3">
    <name type="scientific">Candidatus Spechtbacteria bacterium RIFCSPLOWO2_12_FULL_38_22</name>
    <dbReference type="NCBI Taxonomy" id="1802165"/>
    <lineage>
        <taxon>Bacteria</taxon>
        <taxon>Candidatus Spechtiibacteriota</taxon>
    </lineage>
</organism>
<name>A0A1G2HIZ0_9BACT</name>
<protein>
    <recommendedName>
        <fullName evidence="1">Methyltransferase domain-containing protein</fullName>
    </recommendedName>
</protein>
<feature type="domain" description="Methyltransferase" evidence="1">
    <location>
        <begin position="31"/>
        <end position="141"/>
    </location>
</feature>
<comment type="caution">
    <text evidence="2">The sequence shown here is derived from an EMBL/GenBank/DDBJ whole genome shotgun (WGS) entry which is preliminary data.</text>
</comment>
<dbReference type="SUPFAM" id="SSF53335">
    <property type="entry name" value="S-adenosyl-L-methionine-dependent methyltransferases"/>
    <property type="match status" value="1"/>
</dbReference>
<dbReference type="CDD" id="cd02440">
    <property type="entry name" value="AdoMet_MTases"/>
    <property type="match status" value="1"/>
</dbReference>
<accession>A0A1G2HIZ0</accession>
<evidence type="ECO:0000313" key="3">
    <source>
        <dbReference type="Proteomes" id="UP000176770"/>
    </source>
</evidence>
<dbReference type="AlphaFoldDB" id="A0A1G2HIZ0"/>
<dbReference type="EMBL" id="MHOK01000001">
    <property type="protein sequence ID" value="OGZ62472.1"/>
    <property type="molecule type" value="Genomic_DNA"/>
</dbReference>
<gene>
    <name evidence="2" type="ORF">A3F94_01665</name>
</gene>
<evidence type="ECO:0000313" key="2">
    <source>
        <dbReference type="EMBL" id="OGZ62472.1"/>
    </source>
</evidence>
<dbReference type="PANTHER" id="PTHR43591">
    <property type="entry name" value="METHYLTRANSFERASE"/>
    <property type="match status" value="1"/>
</dbReference>
<dbReference type="STRING" id="1802165.A3F94_01665"/>